<keyword evidence="2" id="KW-1133">Transmembrane helix</keyword>
<dbReference type="EMBL" id="CP067422">
    <property type="protein sequence ID" value="QQP93547.1"/>
    <property type="molecule type" value="Genomic_DNA"/>
</dbReference>
<dbReference type="RefSeq" id="WP_201083186.1">
    <property type="nucleotide sequence ID" value="NZ_CP067422.1"/>
</dbReference>
<proteinExistence type="predicted"/>
<evidence type="ECO:0000256" key="2">
    <source>
        <dbReference type="SAM" id="Phobius"/>
    </source>
</evidence>
<keyword evidence="2" id="KW-0812">Transmembrane</keyword>
<feature type="coiled-coil region" evidence="1">
    <location>
        <begin position="14"/>
        <end position="41"/>
    </location>
</feature>
<feature type="transmembrane region" description="Helical" evidence="2">
    <location>
        <begin position="91"/>
        <end position="110"/>
    </location>
</feature>
<organism evidence="3 4">
    <name type="scientific">Skermanella cutis</name>
    <dbReference type="NCBI Taxonomy" id="2775420"/>
    <lineage>
        <taxon>Bacteria</taxon>
        <taxon>Pseudomonadati</taxon>
        <taxon>Pseudomonadota</taxon>
        <taxon>Alphaproteobacteria</taxon>
        <taxon>Rhodospirillales</taxon>
        <taxon>Azospirillaceae</taxon>
        <taxon>Skermanella</taxon>
    </lineage>
</organism>
<gene>
    <name evidence="3" type="ORF">IGS68_33545</name>
</gene>
<keyword evidence="3" id="KW-0614">Plasmid</keyword>
<feature type="transmembrane region" description="Helical" evidence="2">
    <location>
        <begin position="130"/>
        <end position="152"/>
    </location>
</feature>
<evidence type="ECO:0000256" key="1">
    <source>
        <dbReference type="SAM" id="Coils"/>
    </source>
</evidence>
<name>A0ABX7BGR0_9PROT</name>
<keyword evidence="1" id="KW-0175">Coiled coil</keyword>
<feature type="transmembrane region" description="Helical" evidence="2">
    <location>
        <begin position="159"/>
        <end position="179"/>
    </location>
</feature>
<protein>
    <recommendedName>
        <fullName evidence="5">Membrane protein YphA (DoxX/SURF4 family)</fullName>
    </recommendedName>
</protein>
<evidence type="ECO:0000313" key="4">
    <source>
        <dbReference type="Proteomes" id="UP000595197"/>
    </source>
</evidence>
<sequence length="236" mass="27015">MMFPEYWWVQSSMRDRERRRAGKAELEYTALEEKAHDLGDQKGPNYDEEASLRLHTASQPNVALVTKAEGEKDVKSYREEIVYARHLGEHIFKFFSVILAGLGVIAFHIFDGKLYGLDIASIAHDHIELLLVIPFISSILFVTIGLASFVVLLVFFVILMFSSTFTIVMLLISCFHFIFGDPGDFIWSFRWAIIGLSTSITFHLSEHMLCNYLEFRDERARKIALNKASTLTDLPN</sequence>
<geneLocation type="plasmid" evidence="3 4">
    <name>pTT6-2</name>
</geneLocation>
<reference evidence="3" key="1">
    <citation type="submission" date="2021-02" db="EMBL/GenBank/DDBJ databases">
        <title>Skermanella TT6 skin isolate.</title>
        <authorList>
            <person name="Lee K."/>
            <person name="Ganzorig M."/>
        </authorList>
    </citation>
    <scope>NUCLEOTIDE SEQUENCE</scope>
    <source>
        <strain evidence="3">TT6</strain>
    </source>
</reference>
<evidence type="ECO:0008006" key="5">
    <source>
        <dbReference type="Google" id="ProtNLM"/>
    </source>
</evidence>
<dbReference type="Proteomes" id="UP000595197">
    <property type="component" value="Plasmid pTT6-2"/>
</dbReference>
<evidence type="ECO:0000313" key="3">
    <source>
        <dbReference type="EMBL" id="QQP93547.1"/>
    </source>
</evidence>
<keyword evidence="2" id="KW-0472">Membrane</keyword>
<keyword evidence="4" id="KW-1185">Reference proteome</keyword>
<accession>A0ABX7BGR0</accession>